<evidence type="ECO:0000313" key="3">
    <source>
        <dbReference type="EMBL" id="CAF1152099.1"/>
    </source>
</evidence>
<gene>
    <name evidence="3" type="ORF">JXQ802_LOCUS21787</name>
    <name evidence="2" type="ORF">PYM288_LOCUS15940</name>
</gene>
<keyword evidence="1" id="KW-0472">Membrane</keyword>
<protein>
    <submittedName>
        <fullName evidence="3">Uncharacterized protein</fullName>
    </submittedName>
</protein>
<name>A0A814T1J1_9BILA</name>
<comment type="caution">
    <text evidence="3">The sequence shown here is derived from an EMBL/GenBank/DDBJ whole genome shotgun (WGS) entry which is preliminary data.</text>
</comment>
<feature type="transmembrane region" description="Helical" evidence="1">
    <location>
        <begin position="77"/>
        <end position="110"/>
    </location>
</feature>
<evidence type="ECO:0000313" key="4">
    <source>
        <dbReference type="Proteomes" id="UP000663870"/>
    </source>
</evidence>
<dbReference type="EMBL" id="CAJNOL010000648">
    <property type="protein sequence ID" value="CAF1152099.1"/>
    <property type="molecule type" value="Genomic_DNA"/>
</dbReference>
<keyword evidence="4" id="KW-1185">Reference proteome</keyword>
<keyword evidence="1" id="KW-1133">Transmembrane helix</keyword>
<evidence type="ECO:0000313" key="2">
    <source>
        <dbReference type="EMBL" id="CAF1027248.1"/>
    </source>
</evidence>
<evidence type="ECO:0000256" key="1">
    <source>
        <dbReference type="SAM" id="Phobius"/>
    </source>
</evidence>
<proteinExistence type="predicted"/>
<dbReference type="Proteomes" id="UP000663854">
    <property type="component" value="Unassembled WGS sequence"/>
</dbReference>
<organism evidence="3 4">
    <name type="scientific">Rotaria sordida</name>
    <dbReference type="NCBI Taxonomy" id="392033"/>
    <lineage>
        <taxon>Eukaryota</taxon>
        <taxon>Metazoa</taxon>
        <taxon>Spiralia</taxon>
        <taxon>Gnathifera</taxon>
        <taxon>Rotifera</taxon>
        <taxon>Eurotatoria</taxon>
        <taxon>Bdelloidea</taxon>
        <taxon>Philodinida</taxon>
        <taxon>Philodinidae</taxon>
        <taxon>Rotaria</taxon>
    </lineage>
</organism>
<reference evidence="3" key="1">
    <citation type="submission" date="2021-02" db="EMBL/GenBank/DDBJ databases">
        <authorList>
            <person name="Nowell W R."/>
        </authorList>
    </citation>
    <scope>NUCLEOTIDE SEQUENCE</scope>
</reference>
<sequence>MFNVDMPKRLPLSSATLNIKPLNSSALSSFLMEDTVETIFNRLMIEEWKMSSSFDGYYNSCAPATCTYRIVKRMDHVYVVAIVGGLFGGLATSLRLIVPVIAKLFYWIILHQRRRRANIRNQQLDRHEGK</sequence>
<dbReference type="EMBL" id="CAJNOH010000396">
    <property type="protein sequence ID" value="CAF1027248.1"/>
    <property type="molecule type" value="Genomic_DNA"/>
</dbReference>
<dbReference type="Proteomes" id="UP000663870">
    <property type="component" value="Unassembled WGS sequence"/>
</dbReference>
<dbReference type="AlphaFoldDB" id="A0A814T1J1"/>
<keyword evidence="1" id="KW-0812">Transmembrane</keyword>
<accession>A0A814T1J1</accession>